<dbReference type="InterPro" id="IPR013762">
    <property type="entry name" value="Integrase-like_cat_sf"/>
</dbReference>
<evidence type="ECO:0000256" key="4">
    <source>
        <dbReference type="ARBA" id="ARBA00023172"/>
    </source>
</evidence>
<keyword evidence="4" id="KW-0233">DNA recombination</keyword>
<protein>
    <recommendedName>
        <fullName evidence="5">Tyr recombinase domain-containing protein</fullName>
    </recommendedName>
</protein>
<organism evidence="6 7">
    <name type="scientific">Achromobacter anxifer</name>
    <dbReference type="NCBI Taxonomy" id="1287737"/>
    <lineage>
        <taxon>Bacteria</taxon>
        <taxon>Pseudomonadati</taxon>
        <taxon>Pseudomonadota</taxon>
        <taxon>Betaproteobacteria</taxon>
        <taxon>Burkholderiales</taxon>
        <taxon>Alcaligenaceae</taxon>
        <taxon>Achromobacter</taxon>
    </lineage>
</organism>
<dbReference type="Gene3D" id="1.10.443.10">
    <property type="entry name" value="Intergrase catalytic core"/>
    <property type="match status" value="1"/>
</dbReference>
<dbReference type="PANTHER" id="PTHR30349:SF41">
    <property type="entry name" value="INTEGRASE_RECOMBINASE PROTEIN MJ0367-RELATED"/>
    <property type="match status" value="1"/>
</dbReference>
<dbReference type="InterPro" id="IPR002104">
    <property type="entry name" value="Integrase_catalytic"/>
</dbReference>
<keyword evidence="2" id="KW-0229">DNA integration</keyword>
<feature type="domain" description="Tyr recombinase" evidence="5">
    <location>
        <begin position="168"/>
        <end position="363"/>
    </location>
</feature>
<evidence type="ECO:0000313" key="6">
    <source>
        <dbReference type="EMBL" id="CAB3862630.1"/>
    </source>
</evidence>
<reference evidence="6 7" key="1">
    <citation type="submission" date="2020-04" db="EMBL/GenBank/DDBJ databases">
        <authorList>
            <person name="De Canck E."/>
        </authorList>
    </citation>
    <scope>NUCLEOTIDE SEQUENCE [LARGE SCALE GENOMIC DNA]</scope>
    <source>
        <strain evidence="6 7">LMG 26858</strain>
    </source>
</reference>
<dbReference type="RefSeq" id="WP_175207181.1">
    <property type="nucleotide sequence ID" value="NZ_CADILG010000014.1"/>
</dbReference>
<dbReference type="InterPro" id="IPR050090">
    <property type="entry name" value="Tyrosine_recombinase_XerCD"/>
</dbReference>
<dbReference type="AlphaFoldDB" id="A0A6S7D1T1"/>
<evidence type="ECO:0000256" key="1">
    <source>
        <dbReference type="ARBA" id="ARBA00008857"/>
    </source>
</evidence>
<keyword evidence="3" id="KW-0238">DNA-binding</keyword>
<proteinExistence type="inferred from homology"/>
<keyword evidence="7" id="KW-1185">Reference proteome</keyword>
<evidence type="ECO:0000313" key="7">
    <source>
        <dbReference type="Proteomes" id="UP000494117"/>
    </source>
</evidence>
<dbReference type="InterPro" id="IPR011010">
    <property type="entry name" value="DNA_brk_join_enz"/>
</dbReference>
<dbReference type="GO" id="GO:0015074">
    <property type="term" value="P:DNA integration"/>
    <property type="evidence" value="ECO:0007669"/>
    <property type="project" value="UniProtKB-KW"/>
</dbReference>
<dbReference type="GO" id="GO:0006310">
    <property type="term" value="P:DNA recombination"/>
    <property type="evidence" value="ECO:0007669"/>
    <property type="project" value="UniProtKB-KW"/>
</dbReference>
<name>A0A6S7D1T1_9BURK</name>
<evidence type="ECO:0000256" key="2">
    <source>
        <dbReference type="ARBA" id="ARBA00022908"/>
    </source>
</evidence>
<evidence type="ECO:0000259" key="5">
    <source>
        <dbReference type="PROSITE" id="PS51898"/>
    </source>
</evidence>
<comment type="similarity">
    <text evidence="1">Belongs to the 'phage' integrase family.</text>
</comment>
<gene>
    <name evidence="6" type="ORF">LMG26858_02301</name>
</gene>
<evidence type="ECO:0000256" key="3">
    <source>
        <dbReference type="ARBA" id="ARBA00023125"/>
    </source>
</evidence>
<dbReference type="GO" id="GO:0003677">
    <property type="term" value="F:DNA binding"/>
    <property type="evidence" value="ECO:0007669"/>
    <property type="project" value="UniProtKB-KW"/>
</dbReference>
<dbReference type="InterPro" id="IPR010998">
    <property type="entry name" value="Integrase_recombinase_N"/>
</dbReference>
<dbReference type="Proteomes" id="UP000494117">
    <property type="component" value="Unassembled WGS sequence"/>
</dbReference>
<sequence length="383" mass="44200">MGQKTITGLTLKDGIWHIDKVVRGVGRIRGSTGTSVRAEAEQILLARIVEAQVAQTARPDPRRTFRDAATRYLKEYAQQPSIWHTAIYLKQLDPYIGELYLDEVDDEALQPYIEDRLELGRAPRTINIALQRVVRVLNVCARKWRDEDRKPWLRVVPMIEMLSEKSRRQPYPLSWEEQALLFKELPEHLLAMALYKVNTGCREQEVCKLRWEWEIKVPELDDASVFLIPAEFGGRFDDSGVKNREERLVVLNDVARSVIRKQRGLDPVWVFPYEERALHRMNDTAWRSARKRAAEKWKKAHGVPAHAGFVRLRVHDLKHTFGRRLRAADVPEEDRKALLGHTDGSVTSHYSAAELTKLIEYANRVAATDTRSPALTMLKRKMG</sequence>
<dbReference type="PANTHER" id="PTHR30349">
    <property type="entry name" value="PHAGE INTEGRASE-RELATED"/>
    <property type="match status" value="1"/>
</dbReference>
<dbReference type="Gene3D" id="1.10.150.130">
    <property type="match status" value="1"/>
</dbReference>
<dbReference type="Pfam" id="PF00589">
    <property type="entry name" value="Phage_integrase"/>
    <property type="match status" value="1"/>
</dbReference>
<dbReference type="EMBL" id="CADILG010000014">
    <property type="protein sequence ID" value="CAB3862630.1"/>
    <property type="molecule type" value="Genomic_DNA"/>
</dbReference>
<dbReference type="PROSITE" id="PS51898">
    <property type="entry name" value="TYR_RECOMBINASE"/>
    <property type="match status" value="1"/>
</dbReference>
<dbReference type="SUPFAM" id="SSF56349">
    <property type="entry name" value="DNA breaking-rejoining enzymes"/>
    <property type="match status" value="1"/>
</dbReference>
<accession>A0A6S7D1T1</accession>